<keyword evidence="3" id="KW-0378">Hydrolase</keyword>
<dbReference type="Pfam" id="PF13180">
    <property type="entry name" value="PDZ_2"/>
    <property type="match status" value="1"/>
</dbReference>
<dbReference type="Gene3D" id="2.30.42.10">
    <property type="match status" value="1"/>
</dbReference>
<dbReference type="Pfam" id="PF13365">
    <property type="entry name" value="Trypsin_2"/>
    <property type="match status" value="1"/>
</dbReference>
<feature type="transmembrane region" description="Helical" evidence="5">
    <location>
        <begin position="94"/>
        <end position="118"/>
    </location>
</feature>
<dbReference type="PANTHER" id="PTHR43343:SF3">
    <property type="entry name" value="PROTEASE DO-LIKE 8, CHLOROPLASTIC"/>
    <property type="match status" value="1"/>
</dbReference>
<protein>
    <submittedName>
        <fullName evidence="7">Trypsin-like peptidase domain-containing protein</fullName>
    </submittedName>
</protein>
<dbReference type="PANTHER" id="PTHR43343">
    <property type="entry name" value="PEPTIDASE S12"/>
    <property type="match status" value="1"/>
</dbReference>
<dbReference type="PROSITE" id="PS50106">
    <property type="entry name" value="PDZ"/>
    <property type="match status" value="1"/>
</dbReference>
<dbReference type="InterPro" id="IPR043504">
    <property type="entry name" value="Peptidase_S1_PA_chymotrypsin"/>
</dbReference>
<dbReference type="InterPro" id="IPR001940">
    <property type="entry name" value="Peptidase_S1C"/>
</dbReference>
<accession>A0ABV5ZUM6</accession>
<name>A0ABV5ZUM6_9PSEU</name>
<evidence type="ECO:0000256" key="1">
    <source>
        <dbReference type="ARBA" id="ARBA00010541"/>
    </source>
</evidence>
<organism evidence="7 8">
    <name type="scientific">Allokutzneria oryzae</name>
    <dbReference type="NCBI Taxonomy" id="1378989"/>
    <lineage>
        <taxon>Bacteria</taxon>
        <taxon>Bacillati</taxon>
        <taxon>Actinomycetota</taxon>
        <taxon>Actinomycetes</taxon>
        <taxon>Pseudonocardiales</taxon>
        <taxon>Pseudonocardiaceae</taxon>
        <taxon>Allokutzneria</taxon>
    </lineage>
</organism>
<evidence type="ECO:0000256" key="3">
    <source>
        <dbReference type="ARBA" id="ARBA00022801"/>
    </source>
</evidence>
<keyword evidence="5" id="KW-0812">Transmembrane</keyword>
<keyword evidence="5" id="KW-1133">Transmembrane helix</keyword>
<keyword evidence="2" id="KW-0645">Protease</keyword>
<evidence type="ECO:0000256" key="5">
    <source>
        <dbReference type="SAM" id="Phobius"/>
    </source>
</evidence>
<dbReference type="InterPro" id="IPR009003">
    <property type="entry name" value="Peptidase_S1_PA"/>
</dbReference>
<keyword evidence="5" id="KW-0472">Membrane</keyword>
<dbReference type="SMART" id="SM00228">
    <property type="entry name" value="PDZ"/>
    <property type="match status" value="1"/>
</dbReference>
<sequence>MTDNTSGASGGQPERPQQPTEGTTPQQGMPEANAPQGQPQFAAPQQPYPNHGGPQQPYPGAANGPLTNPIGVPVQGHPQQVRTQAKSSTGRGRLVAGALVFALIGGVAGGLGGGVLGYNLALDSSSVNALDAPRPGATDINSPAPAGSVESVAQKVLPSVVQLQTESGSGSGVVLSSDGMILTNNHVVQDAADGGRIQILFKDGKTAPAKIVGLDPTSDLAVVKAEGVSGLTPVELGRSANLRVGQQVVAIGAPFGLSNTVTSGIVSALQRPVRTGSDSRDQTTVMDAVQTDAAINPGNSGGPLVDMSGKVIGINSAIKTASGGGQQQAGGSIGLGFAIPIDQAVRIANELRTNGKATHAVLGVNLPQQQPGTTSRSTVTGAVVGSVETNSAAEAAGIRAGDVITKLDGRRIEDADSLIAAVRSHDPNSKVKVTVNSGGAEHEVELTLGSRVLSGG</sequence>
<feature type="compositionally biased region" description="Polar residues" evidence="4">
    <location>
        <begin position="77"/>
        <end position="90"/>
    </location>
</feature>
<proteinExistence type="inferred from homology"/>
<dbReference type="SUPFAM" id="SSF50494">
    <property type="entry name" value="Trypsin-like serine proteases"/>
    <property type="match status" value="1"/>
</dbReference>
<dbReference type="InterPro" id="IPR036034">
    <property type="entry name" value="PDZ_sf"/>
</dbReference>
<dbReference type="RefSeq" id="WP_377851802.1">
    <property type="nucleotide sequence ID" value="NZ_JBHLZU010000010.1"/>
</dbReference>
<keyword evidence="8" id="KW-1185">Reference proteome</keyword>
<dbReference type="InterPro" id="IPR051201">
    <property type="entry name" value="Chloro_Bact_Ser_Proteases"/>
</dbReference>
<comment type="caution">
    <text evidence="7">The sequence shown here is derived from an EMBL/GenBank/DDBJ whole genome shotgun (WGS) entry which is preliminary data.</text>
</comment>
<dbReference type="Proteomes" id="UP001589693">
    <property type="component" value="Unassembled WGS sequence"/>
</dbReference>
<gene>
    <name evidence="7" type="ORF">ACFFQA_11710</name>
</gene>
<feature type="region of interest" description="Disordered" evidence="4">
    <location>
        <begin position="1"/>
        <end position="90"/>
    </location>
</feature>
<reference evidence="7 8" key="1">
    <citation type="submission" date="2024-09" db="EMBL/GenBank/DDBJ databases">
        <authorList>
            <person name="Sun Q."/>
            <person name="Mori K."/>
        </authorList>
    </citation>
    <scope>NUCLEOTIDE SEQUENCE [LARGE SCALE GENOMIC DNA]</scope>
    <source>
        <strain evidence="7 8">TBRC 7907</strain>
    </source>
</reference>
<feature type="compositionally biased region" description="Low complexity" evidence="4">
    <location>
        <begin position="11"/>
        <end position="49"/>
    </location>
</feature>
<dbReference type="InterPro" id="IPR001478">
    <property type="entry name" value="PDZ"/>
</dbReference>
<evidence type="ECO:0000256" key="2">
    <source>
        <dbReference type="ARBA" id="ARBA00022670"/>
    </source>
</evidence>
<dbReference type="Gene3D" id="2.40.10.10">
    <property type="entry name" value="Trypsin-like serine proteases"/>
    <property type="match status" value="2"/>
</dbReference>
<dbReference type="SUPFAM" id="SSF50156">
    <property type="entry name" value="PDZ domain-like"/>
    <property type="match status" value="1"/>
</dbReference>
<evidence type="ECO:0000313" key="8">
    <source>
        <dbReference type="Proteomes" id="UP001589693"/>
    </source>
</evidence>
<evidence type="ECO:0000313" key="7">
    <source>
        <dbReference type="EMBL" id="MFB9904598.1"/>
    </source>
</evidence>
<comment type="similarity">
    <text evidence="1">Belongs to the peptidase S1C family.</text>
</comment>
<evidence type="ECO:0000259" key="6">
    <source>
        <dbReference type="PROSITE" id="PS50106"/>
    </source>
</evidence>
<dbReference type="PRINTS" id="PR00834">
    <property type="entry name" value="PROTEASES2C"/>
</dbReference>
<feature type="domain" description="PDZ" evidence="6">
    <location>
        <begin position="348"/>
        <end position="414"/>
    </location>
</feature>
<dbReference type="EMBL" id="JBHLZU010000010">
    <property type="protein sequence ID" value="MFB9904598.1"/>
    <property type="molecule type" value="Genomic_DNA"/>
</dbReference>
<evidence type="ECO:0000256" key="4">
    <source>
        <dbReference type="SAM" id="MobiDB-lite"/>
    </source>
</evidence>